<evidence type="ECO:0000313" key="4">
    <source>
        <dbReference type="Proteomes" id="UP001318860"/>
    </source>
</evidence>
<comment type="caution">
    <text evidence="3">The sequence shown here is derived from an EMBL/GenBank/DDBJ whole genome shotgun (WGS) entry which is preliminary data.</text>
</comment>
<organism evidence="3 4">
    <name type="scientific">Rehmannia glutinosa</name>
    <name type="common">Chinese foxglove</name>
    <dbReference type="NCBI Taxonomy" id="99300"/>
    <lineage>
        <taxon>Eukaryota</taxon>
        <taxon>Viridiplantae</taxon>
        <taxon>Streptophyta</taxon>
        <taxon>Embryophyta</taxon>
        <taxon>Tracheophyta</taxon>
        <taxon>Spermatophyta</taxon>
        <taxon>Magnoliopsida</taxon>
        <taxon>eudicotyledons</taxon>
        <taxon>Gunneridae</taxon>
        <taxon>Pentapetalae</taxon>
        <taxon>asterids</taxon>
        <taxon>lamiids</taxon>
        <taxon>Lamiales</taxon>
        <taxon>Orobanchaceae</taxon>
        <taxon>Rehmannieae</taxon>
        <taxon>Rehmannia</taxon>
    </lineage>
</organism>
<evidence type="ECO:0000259" key="2">
    <source>
        <dbReference type="Pfam" id="PF00931"/>
    </source>
</evidence>
<dbReference type="PANTHER" id="PTHR15140:SF33">
    <property type="entry name" value="LATE BLIGHT RESISTANCE PROTEIN HOMOLOG R1A-3 ISOFORM X1"/>
    <property type="match status" value="1"/>
</dbReference>
<dbReference type="Gene3D" id="3.80.10.10">
    <property type="entry name" value="Ribonuclease Inhibitor"/>
    <property type="match status" value="1"/>
</dbReference>
<dbReference type="InterPro" id="IPR032675">
    <property type="entry name" value="LRR_dom_sf"/>
</dbReference>
<dbReference type="Gene3D" id="1.10.8.430">
    <property type="entry name" value="Helical domain of apoptotic protease-activating factors"/>
    <property type="match status" value="1"/>
</dbReference>
<dbReference type="SUPFAM" id="SSF52540">
    <property type="entry name" value="P-loop containing nucleoside triphosphate hydrolases"/>
    <property type="match status" value="1"/>
</dbReference>
<proteinExistence type="predicted"/>
<feature type="domain" description="NB-ARC" evidence="2">
    <location>
        <begin position="4"/>
        <end position="77"/>
    </location>
</feature>
<dbReference type="Pfam" id="PF00931">
    <property type="entry name" value="NB-ARC"/>
    <property type="match status" value="1"/>
</dbReference>
<gene>
    <name evidence="3" type="ORF">DH2020_044508</name>
</gene>
<dbReference type="PRINTS" id="PR00364">
    <property type="entry name" value="DISEASERSIST"/>
</dbReference>
<sequence length="527" mass="61056">MYRLLGKRYLIVLDDTWNTQIWHDDPSLFFPDNKNKSRIILTTRKAGISSTYVLQMRFLDDNESWKLLRKMVFTSEDQSCHPPQLEKIGRKIAKNCEGLPLAIIEVGKLLDRTERKIETWNNIAENEDPFTIGLDDDTRVSKALSLSDMVLPQHLKPCFRIWECSEKYADIFPEGTNSQRGLCFHNNIVLGFKQVHSLMESVSGAISLLCFGPPHRYPIHVYLRFRLLRLVDALTIRFYEFPHQVLELVELRYLAITYDAEIPPSISGLVNLECIGYGLPDPCKENGFVDGSVTLNNLLTLSGVSAHSCTRGVLERMPNLMKLGIRMIESSPYYSNEAYYVYNASSYLDRLESFKCIAIVNPDPDPNSNPDPDPDLDYSQLAYHPIPYPTFPDNIRKITLSGFGYPWYYMIIMCRLPNLEVLKLRCNAFRGPEWVTPTELWSLKFMLLEDLDIEQWMTHRDMFPHLKCLIIRHCYKLREIPFSSGDIFALEIIEVDDCSPSVVTWVQKLHEELQDSRYESLQLRLKS</sequence>
<accession>A0ABR0UGQ1</accession>
<keyword evidence="1" id="KW-0433">Leucine-rich repeat</keyword>
<dbReference type="SUPFAM" id="SSF52058">
    <property type="entry name" value="L domain-like"/>
    <property type="match status" value="1"/>
</dbReference>
<name>A0ABR0UGQ1_REHGL</name>
<dbReference type="EMBL" id="JABTTQ020002846">
    <property type="protein sequence ID" value="KAK6121745.1"/>
    <property type="molecule type" value="Genomic_DNA"/>
</dbReference>
<keyword evidence="4" id="KW-1185">Reference proteome</keyword>
<dbReference type="Proteomes" id="UP001318860">
    <property type="component" value="Unassembled WGS sequence"/>
</dbReference>
<reference evidence="3 4" key="1">
    <citation type="journal article" date="2021" name="Comput. Struct. Biotechnol. J.">
        <title>De novo genome assembly of the potent medicinal plant Rehmannia glutinosa using nanopore technology.</title>
        <authorList>
            <person name="Ma L."/>
            <person name="Dong C."/>
            <person name="Song C."/>
            <person name="Wang X."/>
            <person name="Zheng X."/>
            <person name="Niu Y."/>
            <person name="Chen S."/>
            <person name="Feng W."/>
        </authorList>
    </citation>
    <scope>NUCLEOTIDE SEQUENCE [LARGE SCALE GENOMIC DNA]</scope>
    <source>
        <strain evidence="3">DH-2019</strain>
    </source>
</reference>
<dbReference type="InterPro" id="IPR002182">
    <property type="entry name" value="NB-ARC"/>
</dbReference>
<dbReference type="Gene3D" id="3.40.50.300">
    <property type="entry name" value="P-loop containing nucleotide triphosphate hydrolases"/>
    <property type="match status" value="1"/>
</dbReference>
<dbReference type="PANTHER" id="PTHR15140">
    <property type="entry name" value="TUBULIN-SPECIFIC CHAPERONE E"/>
    <property type="match status" value="1"/>
</dbReference>
<evidence type="ECO:0000313" key="3">
    <source>
        <dbReference type="EMBL" id="KAK6121745.1"/>
    </source>
</evidence>
<protein>
    <recommendedName>
        <fullName evidence="2">NB-ARC domain-containing protein</fullName>
    </recommendedName>
</protein>
<dbReference type="InterPro" id="IPR027417">
    <property type="entry name" value="P-loop_NTPase"/>
</dbReference>
<evidence type="ECO:0000256" key="1">
    <source>
        <dbReference type="ARBA" id="ARBA00022614"/>
    </source>
</evidence>
<dbReference type="InterPro" id="IPR042197">
    <property type="entry name" value="Apaf_helical"/>
</dbReference>